<proteinExistence type="predicted"/>
<evidence type="ECO:0000313" key="1">
    <source>
        <dbReference type="EMBL" id="KAK1863748.1"/>
    </source>
</evidence>
<gene>
    <name evidence="1" type="ORF">I4F81_006302</name>
</gene>
<organism evidence="1 2">
    <name type="scientific">Pyropia yezoensis</name>
    <name type="common">Susabi-nori</name>
    <name type="synonym">Porphyra yezoensis</name>
    <dbReference type="NCBI Taxonomy" id="2788"/>
    <lineage>
        <taxon>Eukaryota</taxon>
        <taxon>Rhodophyta</taxon>
        <taxon>Bangiophyceae</taxon>
        <taxon>Bangiales</taxon>
        <taxon>Bangiaceae</taxon>
        <taxon>Pyropia</taxon>
    </lineage>
</organism>
<protein>
    <submittedName>
        <fullName evidence="1">Uncharacterized protein</fullName>
    </submittedName>
</protein>
<accession>A0ACC3C1U1</accession>
<reference evidence="1" key="1">
    <citation type="submission" date="2019-11" db="EMBL/GenBank/DDBJ databases">
        <title>Nori genome reveals adaptations in red seaweeds to the harsh intertidal environment.</title>
        <authorList>
            <person name="Wang D."/>
            <person name="Mao Y."/>
        </authorList>
    </citation>
    <scope>NUCLEOTIDE SEQUENCE</scope>
    <source>
        <tissue evidence="1">Gametophyte</tissue>
    </source>
</reference>
<dbReference type="Proteomes" id="UP000798662">
    <property type="component" value="Chromosome 2"/>
</dbReference>
<sequence>MGRARLSSSPLPSMWHQPCSGQINEGVKPGLSASEVGPVVRAVLTFAADGGTIKRKEVTAYTATISYEHSEYGRTDLAAIAYVFSGEKRVDKAIHAEIRSTVGSLTRTNFTVPVIPADGPGSSEHDRRTVVPVLMDPEIQVCADFSMMQWIHALTGGSDEWRCAQRSACKLAEYLHPWAHLVRRENRSSAVVGGQWELAILMMACWAACSEDAGSPVGFKNGEALYPCPECDHLVPYAAHENGSAVLCCRSSVCLGAGQPFPTLQGIPKSTFDMACNAARRVAGGVRGYPLFFGMNTRLQLPVLHCTGNLSKMVILFTLACLPAEVSAVARRNILAITSKGKVESLYLREFRETVASAVACPAVLSADLDPVFFIILQLVQVINAGWRSSLTDKRGTERAASAATTRLAASILGPLFHQVKPLDPDTKDAKVVSLYLHAPIAPWHHQVGNHRAPVAYVTDDNMEGHIRGAGRFVSNNGSNPPQAALFSDLVGLKAATTNFSTSRSHPSSLLYTKFSRVCKCWATLGKDGPADYAALRSIAEDETELNILNEGAARSLSVQLPLHERADDSGARKRDANGQPLIGKKDAVRRGLRRAQHTIVACVCGALAKKCPVIEHLRQRQAATAAAAAAASAAAAVAAGQAAHSPVVAGGGARATMRGVSGLSVSDPPPHSQGESDGGTASDGGMASSADDARAFGDLGSGTGRRKATRHTAASIVSAMSAVAPPLSLLQRIFDHPAAYATIYDGDTAEQPGHATPDIVACVRKHIFVMEQFLLRTRTRQLAEWALNATVDRGEIVVAAERVLSRLLLVRNSLLPSDALEAII</sequence>
<name>A0ACC3C1U1_PYRYE</name>
<keyword evidence="2" id="KW-1185">Reference proteome</keyword>
<comment type="caution">
    <text evidence="1">The sequence shown here is derived from an EMBL/GenBank/DDBJ whole genome shotgun (WGS) entry which is preliminary data.</text>
</comment>
<dbReference type="EMBL" id="CM020619">
    <property type="protein sequence ID" value="KAK1863748.1"/>
    <property type="molecule type" value="Genomic_DNA"/>
</dbReference>
<evidence type="ECO:0000313" key="2">
    <source>
        <dbReference type="Proteomes" id="UP000798662"/>
    </source>
</evidence>